<proteinExistence type="inferred from homology"/>
<evidence type="ECO:0000256" key="9">
    <source>
        <dbReference type="ARBA" id="ARBA00023109"/>
    </source>
</evidence>
<keyword evidence="4" id="KW-0548">Nucleotidyltransferase</keyword>
<organism evidence="13 14">
    <name type="scientific">Salmonella phage Astrid</name>
    <dbReference type="NCBI Taxonomy" id="2483851"/>
    <lineage>
        <taxon>Viruses</taxon>
        <taxon>Duplodnaviria</taxon>
        <taxon>Heunggongvirae</taxon>
        <taxon>Uroviricota</taxon>
        <taxon>Caudoviricetes</taxon>
        <taxon>Astrithrvirus</taxon>
        <taxon>Astrithrvirus astrithr</taxon>
    </lineage>
</organism>
<evidence type="ECO:0000256" key="5">
    <source>
        <dbReference type="ARBA" id="ARBA00022705"/>
    </source>
</evidence>
<name>A0A3G8F4Y3_9CAUD</name>
<evidence type="ECO:0000256" key="4">
    <source>
        <dbReference type="ARBA" id="ARBA00022695"/>
    </source>
</evidence>
<dbReference type="InterPro" id="IPR043502">
    <property type="entry name" value="DNA/RNA_pol_sf"/>
</dbReference>
<dbReference type="GO" id="GO:0003887">
    <property type="term" value="F:DNA-directed DNA polymerase activity"/>
    <property type="evidence" value="ECO:0007669"/>
    <property type="project" value="UniProtKB-KW"/>
</dbReference>
<evidence type="ECO:0000256" key="8">
    <source>
        <dbReference type="ARBA" id="ARBA00022932"/>
    </source>
</evidence>
<evidence type="ECO:0000256" key="7">
    <source>
        <dbReference type="ARBA" id="ARBA00022801"/>
    </source>
</evidence>
<evidence type="ECO:0000256" key="6">
    <source>
        <dbReference type="ARBA" id="ARBA00022722"/>
    </source>
</evidence>
<keyword evidence="7" id="KW-0378">Hydrolase</keyword>
<dbReference type="EMBL" id="MK080312">
    <property type="protein sequence ID" value="AZF88296.1"/>
    <property type="molecule type" value="Genomic_DNA"/>
</dbReference>
<dbReference type="InterPro" id="IPR023211">
    <property type="entry name" value="DNA_pol_palm_dom_sf"/>
</dbReference>
<keyword evidence="8" id="KW-0239">DNA-directed DNA polymerase</keyword>
<dbReference type="Gene3D" id="3.30.420.10">
    <property type="entry name" value="Ribonuclease H-like superfamily/Ribonuclease H"/>
    <property type="match status" value="1"/>
</dbReference>
<evidence type="ECO:0000256" key="2">
    <source>
        <dbReference type="ARBA" id="ARBA00012417"/>
    </source>
</evidence>
<sequence length="708" mass="81922">MKHYSMLTTDYLDSLDISLVKDGKTKCEYLNIESAFDIETTSTIYNGEKSAFMYVWMFGIGYGNDVFYGRTWEEFLSLCELLGAYFDLHENKRLITYVHNLGYEFQFMRKFFNWEGVFSINERKPIKALCDMGIEFRCSYILSGYSLASLAKNLTTHKVKKMEGDLDYELIRHHETALTEKEWGYCENDIVVVNAYINEQIAQYKSIAKIPLTNTGRVREYVKNQCYRIIGEDGTPERTPEAKRKYFKYRKMMQDLTITVEEYERLKRAFMGGFTHSNPYHTNKVLENVGSVDLTSSYPTVMLSEKYPMSKGRPIAIKSMDDLKAYMKKYCLLMDVRIEGLRNKLGYESYISSSKCSKLENAVENNGRVFSADLVESTIVDIDLQIIEAVYEWDAIYVSKVVGFAKNYLPKPIIESILNMYEDKTTLKGVEGKEVEYLLSKGMLNSVYGMCVTDPVKDEHTYNTEWDLEKVDVMEAIHKYNESKGRFLFYPWGIWVTAYARRNLWSAILNVGNDYVYSDTDSIKALNFESHQPYVDAYNKEITFKLFKMMDYHQLNPARLSPKTIKGEVKPLGVWEFEGMYSMFKTLGAKRYLVRENGHNKLTVAGLSKKNGMEYIESQCGGDADKVFNMFADSLYIPADATGKMTHSYIDDEQELLIVDYDGVPARVISPSAIHLDKCDFTLSMSEKYNYFLKGYETGEFNRGNKRL</sequence>
<dbReference type="GO" id="GO:0039693">
    <property type="term" value="P:viral DNA genome replication"/>
    <property type="evidence" value="ECO:0007669"/>
    <property type="project" value="UniProtKB-KW"/>
</dbReference>
<dbReference type="GO" id="GO:0016787">
    <property type="term" value="F:hydrolase activity"/>
    <property type="evidence" value="ECO:0007669"/>
    <property type="project" value="UniProtKB-KW"/>
</dbReference>
<evidence type="ECO:0000259" key="12">
    <source>
        <dbReference type="Pfam" id="PF03175"/>
    </source>
</evidence>
<comment type="catalytic activity">
    <reaction evidence="11">
        <text>DNA(n) + a 2'-deoxyribonucleoside 5'-triphosphate = DNA(n+1) + diphosphate</text>
        <dbReference type="Rhea" id="RHEA:22508"/>
        <dbReference type="Rhea" id="RHEA-COMP:17339"/>
        <dbReference type="Rhea" id="RHEA-COMP:17340"/>
        <dbReference type="ChEBI" id="CHEBI:33019"/>
        <dbReference type="ChEBI" id="CHEBI:61560"/>
        <dbReference type="ChEBI" id="CHEBI:173112"/>
        <dbReference type="EC" id="2.7.7.7"/>
    </reaction>
</comment>
<evidence type="ECO:0000256" key="1">
    <source>
        <dbReference type="ARBA" id="ARBA00005755"/>
    </source>
</evidence>
<dbReference type="GO" id="GO:0000166">
    <property type="term" value="F:nucleotide binding"/>
    <property type="evidence" value="ECO:0007669"/>
    <property type="project" value="InterPro"/>
</dbReference>
<dbReference type="EC" id="2.7.7.7" evidence="2"/>
<keyword evidence="10" id="KW-0238">DNA-binding</keyword>
<dbReference type="SUPFAM" id="SSF56672">
    <property type="entry name" value="DNA/RNA polymerases"/>
    <property type="match status" value="1"/>
</dbReference>
<evidence type="ECO:0000256" key="10">
    <source>
        <dbReference type="ARBA" id="ARBA00023125"/>
    </source>
</evidence>
<dbReference type="SUPFAM" id="SSF53098">
    <property type="entry name" value="Ribonuclease H-like"/>
    <property type="match status" value="1"/>
</dbReference>
<dbReference type="Pfam" id="PF03175">
    <property type="entry name" value="DNA_pol_B_2"/>
    <property type="match status" value="1"/>
</dbReference>
<dbReference type="Proteomes" id="UP000270048">
    <property type="component" value="Segment"/>
</dbReference>
<feature type="domain" description="DNA-directed DNA polymerase family B mitochondria/virus" evidence="12">
    <location>
        <begin position="164"/>
        <end position="483"/>
    </location>
</feature>
<keyword evidence="6" id="KW-0540">Nuclease</keyword>
<evidence type="ECO:0000313" key="13">
    <source>
        <dbReference type="EMBL" id="AZF88296.1"/>
    </source>
</evidence>
<dbReference type="InterPro" id="IPR012337">
    <property type="entry name" value="RNaseH-like_sf"/>
</dbReference>
<protein>
    <recommendedName>
        <fullName evidence="2">DNA-directed DNA polymerase</fullName>
        <ecNumber evidence="2">2.7.7.7</ecNumber>
    </recommendedName>
</protein>
<accession>A0A3G8F4Y3</accession>
<dbReference type="GO" id="GO:0006260">
    <property type="term" value="P:DNA replication"/>
    <property type="evidence" value="ECO:0007669"/>
    <property type="project" value="UniProtKB-KW"/>
</dbReference>
<evidence type="ECO:0000256" key="3">
    <source>
        <dbReference type="ARBA" id="ARBA00022679"/>
    </source>
</evidence>
<dbReference type="InterPro" id="IPR004868">
    <property type="entry name" value="DNA-dir_DNA_pol_B_mt/vir"/>
</dbReference>
<evidence type="ECO:0000256" key="11">
    <source>
        <dbReference type="ARBA" id="ARBA00049244"/>
    </source>
</evidence>
<dbReference type="GO" id="GO:0003677">
    <property type="term" value="F:DNA binding"/>
    <property type="evidence" value="ECO:0007669"/>
    <property type="project" value="UniProtKB-KW"/>
</dbReference>
<dbReference type="InterPro" id="IPR036397">
    <property type="entry name" value="RNaseH_sf"/>
</dbReference>
<reference evidence="14" key="1">
    <citation type="submission" date="2018-10" db="EMBL/GenBank/DDBJ databases">
        <authorList>
            <person name="Olsen N.S."/>
            <person name="Kot W."/>
            <person name="Hansen L.H."/>
        </authorList>
    </citation>
    <scope>NUCLEOTIDE SEQUENCE [LARGE SCALE GENOMIC DNA]</scope>
</reference>
<keyword evidence="3" id="KW-0808">Transferase</keyword>
<keyword evidence="5" id="KW-0235">DNA replication</keyword>
<dbReference type="GO" id="GO:0004518">
    <property type="term" value="F:nuclease activity"/>
    <property type="evidence" value="ECO:0007669"/>
    <property type="project" value="UniProtKB-KW"/>
</dbReference>
<keyword evidence="9" id="KW-1194">Viral DNA replication</keyword>
<comment type="similarity">
    <text evidence="1">Belongs to the DNA polymerase type-B family.</text>
</comment>
<evidence type="ECO:0000313" key="14">
    <source>
        <dbReference type="Proteomes" id="UP000270048"/>
    </source>
</evidence>
<dbReference type="Gene3D" id="3.90.1600.10">
    <property type="entry name" value="Palm domain of DNA polymerase"/>
    <property type="match status" value="2"/>
</dbReference>